<dbReference type="Proteomes" id="UP001295423">
    <property type="component" value="Unassembled WGS sequence"/>
</dbReference>
<sequence>MTASFGETGDDVVTVDPFAQPQNATYQSENESHDQVKKEKRVSFLTLGDGDFTYSLDLARYLASTKDDLKYVLTATGVDTREELISKYKDTPFVLKQLANAASASPSDSGSEKDNKLTVDIRHGINAIAMPKILVERNDKVKHHHDNGSDNNNTSNSPIPPKSPESQSPSSNTTIGPLAMKSADHVMFHHPHLATEDAVLHRKFLCHLFHTVNRIWLTPSAKSSGSTGDDEEKMGHGNPCFFHLTLVKGQAERWKCVETAQNQGFDLVWRGPFVPPPPSISLDAENTGEGPLTTYQLRRHQTGKSFASRRPEWQSESLVFARQGMKKMSQKGAPILPWDVSKPSDMPNAVELNLACSSDKSNNKKLQKGSLLACPHCEKVFREERSLKSHLKAKHTALLPPEERNHGKCKKKKRKLAVVSSESSSTAMGTADAWQCPHQCRGMDGEVRTFCSQEALQSHIVAKHAGIHQSISPDWKQPAEAQSEGKQDPLRNQHEGTDNPSVATEPEVSIKVSKEIEIHGHCKVCGWRFETKAQALKHIDDFTPPSTALSFPCRFCDKVFRENRAQLQHENFCVHRNPKHKDVVTKTATLGY</sequence>
<organism evidence="4 5">
    <name type="scientific">Cylindrotheca closterium</name>
    <dbReference type="NCBI Taxonomy" id="2856"/>
    <lineage>
        <taxon>Eukaryota</taxon>
        <taxon>Sar</taxon>
        <taxon>Stramenopiles</taxon>
        <taxon>Ochrophyta</taxon>
        <taxon>Bacillariophyta</taxon>
        <taxon>Bacillariophyceae</taxon>
        <taxon>Bacillariophycidae</taxon>
        <taxon>Bacillariales</taxon>
        <taxon>Bacillariaceae</taxon>
        <taxon>Cylindrotheca</taxon>
    </lineage>
</organism>
<keyword evidence="5" id="KW-1185">Reference proteome</keyword>
<evidence type="ECO:0000256" key="1">
    <source>
        <dbReference type="PROSITE-ProRule" id="PRU00042"/>
    </source>
</evidence>
<dbReference type="Pfam" id="PF00096">
    <property type="entry name" value="zf-C2H2"/>
    <property type="match status" value="1"/>
</dbReference>
<feature type="domain" description="C2H2-type" evidence="3">
    <location>
        <begin position="372"/>
        <end position="400"/>
    </location>
</feature>
<dbReference type="AlphaFoldDB" id="A0AAD2CF91"/>
<dbReference type="GO" id="GO:0070042">
    <property type="term" value="F:rRNA (uridine-N3-)-methyltransferase activity"/>
    <property type="evidence" value="ECO:0007669"/>
    <property type="project" value="InterPro"/>
</dbReference>
<feature type="compositionally biased region" description="Basic and acidic residues" evidence="2">
    <location>
        <begin position="483"/>
        <end position="497"/>
    </location>
</feature>
<keyword evidence="1" id="KW-0479">Metal-binding</keyword>
<dbReference type="EMBL" id="CAKOGP040000225">
    <property type="protein sequence ID" value="CAJ1932918.1"/>
    <property type="molecule type" value="Genomic_DNA"/>
</dbReference>
<keyword evidence="1" id="KW-0863">Zinc-finger</keyword>
<evidence type="ECO:0000313" key="5">
    <source>
        <dbReference type="Proteomes" id="UP001295423"/>
    </source>
</evidence>
<protein>
    <recommendedName>
        <fullName evidence="3">C2H2-type domain-containing protein</fullName>
    </recommendedName>
</protein>
<dbReference type="Gene3D" id="3.30.160.60">
    <property type="entry name" value="Classic Zinc Finger"/>
    <property type="match status" value="1"/>
</dbReference>
<dbReference type="PROSITE" id="PS00028">
    <property type="entry name" value="ZINC_FINGER_C2H2_1"/>
    <property type="match status" value="2"/>
</dbReference>
<dbReference type="InterPro" id="IPR019446">
    <property type="entry name" value="BMT5-like"/>
</dbReference>
<evidence type="ECO:0000259" key="3">
    <source>
        <dbReference type="PROSITE" id="PS50157"/>
    </source>
</evidence>
<dbReference type="InterPro" id="IPR013087">
    <property type="entry name" value="Znf_C2H2_type"/>
</dbReference>
<comment type="caution">
    <text evidence="4">The sequence shown here is derived from an EMBL/GenBank/DDBJ whole genome shotgun (WGS) entry which is preliminary data.</text>
</comment>
<dbReference type="PROSITE" id="PS50157">
    <property type="entry name" value="ZINC_FINGER_C2H2_2"/>
    <property type="match status" value="2"/>
</dbReference>
<evidence type="ECO:0000313" key="4">
    <source>
        <dbReference type="EMBL" id="CAJ1932918.1"/>
    </source>
</evidence>
<feature type="domain" description="C2H2-type" evidence="3">
    <location>
        <begin position="551"/>
        <end position="580"/>
    </location>
</feature>
<dbReference type="SMART" id="SM00355">
    <property type="entry name" value="ZnF_C2H2"/>
    <property type="match status" value="4"/>
</dbReference>
<feature type="region of interest" description="Disordered" evidence="2">
    <location>
        <begin position="141"/>
        <end position="177"/>
    </location>
</feature>
<gene>
    <name evidence="4" type="ORF">CYCCA115_LOCUS3077</name>
</gene>
<evidence type="ECO:0000256" key="2">
    <source>
        <dbReference type="SAM" id="MobiDB-lite"/>
    </source>
</evidence>
<feature type="region of interest" description="Disordered" evidence="2">
    <location>
        <begin position="467"/>
        <end position="506"/>
    </location>
</feature>
<proteinExistence type="predicted"/>
<accession>A0AAD2CF91</accession>
<keyword evidence="1" id="KW-0862">Zinc</keyword>
<dbReference type="GO" id="GO:0008270">
    <property type="term" value="F:zinc ion binding"/>
    <property type="evidence" value="ECO:0007669"/>
    <property type="project" value="UniProtKB-KW"/>
</dbReference>
<name>A0AAD2CF91_9STRA</name>
<dbReference type="Pfam" id="PF10354">
    <property type="entry name" value="BMT5-like"/>
    <property type="match status" value="1"/>
</dbReference>
<dbReference type="GO" id="GO:0070475">
    <property type="term" value="P:rRNA base methylation"/>
    <property type="evidence" value="ECO:0007669"/>
    <property type="project" value="InterPro"/>
</dbReference>
<reference evidence="4" key="1">
    <citation type="submission" date="2023-08" db="EMBL/GenBank/DDBJ databases">
        <authorList>
            <person name="Audoor S."/>
            <person name="Bilcke G."/>
        </authorList>
    </citation>
    <scope>NUCLEOTIDE SEQUENCE</scope>
</reference>